<dbReference type="AlphaFoldDB" id="A0A8X6TTU8"/>
<evidence type="ECO:0000256" key="1">
    <source>
        <dbReference type="SAM" id="MobiDB-lite"/>
    </source>
</evidence>
<proteinExistence type="predicted"/>
<evidence type="ECO:0000313" key="2">
    <source>
        <dbReference type="EMBL" id="GFT46214.1"/>
    </source>
</evidence>
<dbReference type="EMBL" id="BMAW01064642">
    <property type="protein sequence ID" value="GFT46214.1"/>
    <property type="molecule type" value="Genomic_DNA"/>
</dbReference>
<accession>A0A8X6TTU8</accession>
<feature type="region of interest" description="Disordered" evidence="1">
    <location>
        <begin position="25"/>
        <end position="47"/>
    </location>
</feature>
<keyword evidence="3" id="KW-1185">Reference proteome</keyword>
<dbReference type="Proteomes" id="UP000887013">
    <property type="component" value="Unassembled WGS sequence"/>
</dbReference>
<sequence>MEKGGVFVACNGTSWQNSHLSLLRTRHARGPPRPPQEKPPKQAGDVATAHATCGPSCLNEKEKKEGGGGILIFRILVFERIGGGVPRVNNLKRCYVLNFWNGG</sequence>
<protein>
    <submittedName>
        <fullName evidence="2">Uncharacterized protein</fullName>
    </submittedName>
</protein>
<reference evidence="2" key="1">
    <citation type="submission" date="2020-08" db="EMBL/GenBank/DDBJ databases">
        <title>Multicomponent nature underlies the extraordinary mechanical properties of spider dragline silk.</title>
        <authorList>
            <person name="Kono N."/>
            <person name="Nakamura H."/>
            <person name="Mori M."/>
            <person name="Yoshida Y."/>
            <person name="Ohtoshi R."/>
            <person name="Malay A.D."/>
            <person name="Moran D.A.P."/>
            <person name="Tomita M."/>
            <person name="Numata K."/>
            <person name="Arakawa K."/>
        </authorList>
    </citation>
    <scope>NUCLEOTIDE SEQUENCE</scope>
</reference>
<gene>
    <name evidence="2" type="ORF">NPIL_242871</name>
</gene>
<organism evidence="2 3">
    <name type="scientific">Nephila pilipes</name>
    <name type="common">Giant wood spider</name>
    <name type="synonym">Nephila maculata</name>
    <dbReference type="NCBI Taxonomy" id="299642"/>
    <lineage>
        <taxon>Eukaryota</taxon>
        <taxon>Metazoa</taxon>
        <taxon>Ecdysozoa</taxon>
        <taxon>Arthropoda</taxon>
        <taxon>Chelicerata</taxon>
        <taxon>Arachnida</taxon>
        <taxon>Araneae</taxon>
        <taxon>Araneomorphae</taxon>
        <taxon>Entelegynae</taxon>
        <taxon>Araneoidea</taxon>
        <taxon>Nephilidae</taxon>
        <taxon>Nephila</taxon>
    </lineage>
</organism>
<comment type="caution">
    <text evidence="2">The sequence shown here is derived from an EMBL/GenBank/DDBJ whole genome shotgun (WGS) entry which is preliminary data.</text>
</comment>
<name>A0A8X6TTU8_NEPPI</name>
<evidence type="ECO:0000313" key="3">
    <source>
        <dbReference type="Proteomes" id="UP000887013"/>
    </source>
</evidence>